<dbReference type="PANTHER" id="PTHR10840">
    <property type="entry name" value="PROGRAMMED CELL DEATH PROTEIN 5"/>
    <property type="match status" value="1"/>
</dbReference>
<protein>
    <submittedName>
        <fullName evidence="3">Uncharacterized protein</fullName>
    </submittedName>
</protein>
<feature type="compositionally biased region" description="Basic and acidic residues" evidence="2">
    <location>
        <begin position="122"/>
        <end position="136"/>
    </location>
</feature>
<keyword evidence="4" id="KW-1185">Reference proteome</keyword>
<evidence type="ECO:0000313" key="4">
    <source>
        <dbReference type="Proteomes" id="UP000002494"/>
    </source>
</evidence>
<dbReference type="RGD" id="150341196">
    <property type="gene designation" value="ENSRNOG00000067430"/>
</dbReference>
<evidence type="ECO:0000256" key="2">
    <source>
        <dbReference type="SAM" id="MobiDB-lite"/>
    </source>
</evidence>
<dbReference type="AGR" id="RGD:150341196"/>
<dbReference type="InterPro" id="IPR036883">
    <property type="entry name" value="PDCD5-like_sf"/>
</dbReference>
<reference evidence="3" key="3">
    <citation type="submission" date="2025-09" db="UniProtKB">
        <authorList>
            <consortium name="Ensembl"/>
        </authorList>
    </citation>
    <scope>IDENTIFICATION</scope>
    <source>
        <strain evidence="3">Brown Norway</strain>
    </source>
</reference>
<dbReference type="AlphaFoldDB" id="A0A8I6A969"/>
<dbReference type="Proteomes" id="UP000002494">
    <property type="component" value="Chromosome 15"/>
</dbReference>
<evidence type="ECO:0000256" key="1">
    <source>
        <dbReference type="ARBA" id="ARBA00010490"/>
    </source>
</evidence>
<dbReference type="GO" id="GO:0005829">
    <property type="term" value="C:cytosol"/>
    <property type="evidence" value="ECO:0000318"/>
    <property type="project" value="GO_Central"/>
</dbReference>
<dbReference type="Gene3D" id="1.10.8.140">
    <property type="entry name" value="PDCD5-like"/>
    <property type="match status" value="1"/>
</dbReference>
<dbReference type="PANTHER" id="PTHR10840:SF0">
    <property type="entry name" value="PROGRAMMED CELL DEATH PROTEIN 5"/>
    <property type="match status" value="1"/>
</dbReference>
<gene>
    <name evidence="5" type="primary">ENSRNOG00000067430</name>
</gene>
<proteinExistence type="inferred from homology"/>
<dbReference type="InterPro" id="IPR002836">
    <property type="entry name" value="PDCD5-like"/>
</dbReference>
<reference evidence="3" key="2">
    <citation type="submission" date="2025-08" db="UniProtKB">
        <authorList>
            <consortium name="Ensembl"/>
        </authorList>
    </citation>
    <scope>IDENTIFICATION</scope>
    <source>
        <strain evidence="3">Brown Norway</strain>
    </source>
</reference>
<accession>A0A8I6A969</accession>
<organism evidence="3 4">
    <name type="scientific">Rattus norvegicus</name>
    <name type="common">Rat</name>
    <dbReference type="NCBI Taxonomy" id="10116"/>
    <lineage>
        <taxon>Eukaryota</taxon>
        <taxon>Metazoa</taxon>
        <taxon>Chordata</taxon>
        <taxon>Craniata</taxon>
        <taxon>Vertebrata</taxon>
        <taxon>Euteleostomi</taxon>
        <taxon>Mammalia</taxon>
        <taxon>Eutheria</taxon>
        <taxon>Euarchontoglires</taxon>
        <taxon>Glires</taxon>
        <taxon>Rodentia</taxon>
        <taxon>Myomorpha</taxon>
        <taxon>Muroidea</taxon>
        <taxon>Muridae</taxon>
        <taxon>Murinae</taxon>
        <taxon>Rattus</taxon>
    </lineage>
</organism>
<name>A0A8I6A969_RAT</name>
<feature type="region of interest" description="Disordered" evidence="2">
    <location>
        <begin position="110"/>
        <end position="144"/>
    </location>
</feature>
<dbReference type="GeneTree" id="ENSGT00390000011085"/>
<sequence length="144" mass="16353">MFFLFWTFPGLELDKLALLSFESSSSIHPRACASTPAFQRSHNPGDAAQQEAKQREAEMRNSILTRVLDQSAWVRLSDLALVKPDKTKAVEHRVQMARYGQLSGTVSEQGFIETPEKVSQQTEEKATVKFNRREVTDSDEDDDY</sequence>
<dbReference type="GO" id="GO:0003677">
    <property type="term" value="F:DNA binding"/>
    <property type="evidence" value="ECO:0007669"/>
    <property type="project" value="InterPro"/>
</dbReference>
<reference evidence="3" key="1">
    <citation type="submission" date="2024-01" db="EMBL/GenBank/DDBJ databases">
        <title>GRCr8: a new rat reference genome assembly contstructed from accurate long reads and long range scaffolding.</title>
        <authorList>
            <person name="Doris P.A."/>
            <person name="Kalbfleisch T."/>
            <person name="Li K."/>
            <person name="Howe K."/>
            <person name="Wood J."/>
        </authorList>
    </citation>
    <scope>NUCLEOTIDE SEQUENCE [LARGE SCALE GENOMIC DNA]</scope>
    <source>
        <strain evidence="3">Brown Norway</strain>
    </source>
</reference>
<dbReference type="SUPFAM" id="SSF46950">
    <property type="entry name" value="Double-stranded DNA-binding domain"/>
    <property type="match status" value="1"/>
</dbReference>
<dbReference type="Pfam" id="PF01984">
    <property type="entry name" value="dsDNA_bind"/>
    <property type="match status" value="1"/>
</dbReference>
<comment type="similarity">
    <text evidence="1">Belongs to the PDCD5 family.</text>
</comment>
<evidence type="ECO:0000313" key="5">
    <source>
        <dbReference type="RGD" id="150341196"/>
    </source>
</evidence>
<dbReference type="Ensembl" id="ENSRNOT00000098882.2">
    <property type="protein sequence ID" value="ENSRNOP00000088055.1"/>
    <property type="gene ID" value="ENSRNOG00000067430.2"/>
</dbReference>
<feature type="region of interest" description="Disordered" evidence="2">
    <location>
        <begin position="34"/>
        <end position="56"/>
    </location>
</feature>
<dbReference type="OrthoDB" id="10252486at2759"/>
<dbReference type="GO" id="GO:0005634">
    <property type="term" value="C:nucleus"/>
    <property type="evidence" value="ECO:0000318"/>
    <property type="project" value="GO_Central"/>
</dbReference>
<evidence type="ECO:0000313" key="3">
    <source>
        <dbReference type="Ensembl" id="ENSRNOP00000088055.1"/>
    </source>
</evidence>